<keyword evidence="4" id="KW-1185">Reference proteome</keyword>
<dbReference type="EMBL" id="ASGZ01000008">
    <property type="protein sequence ID" value="ESP89555.1"/>
    <property type="molecule type" value="Genomic_DNA"/>
</dbReference>
<comment type="caution">
    <text evidence="3">The sequence shown here is derived from an EMBL/GenBank/DDBJ whole genome shotgun (WGS) entry which is preliminary data.</text>
</comment>
<dbReference type="Proteomes" id="UP000017840">
    <property type="component" value="Unassembled WGS sequence"/>
</dbReference>
<dbReference type="InterPro" id="IPR036388">
    <property type="entry name" value="WH-like_DNA-bd_sf"/>
</dbReference>
<sequence>MESGATDTTEPGRDELFELLSNRRRRFVLHRLKQMEEGETVELSELSRQVAAWENGTDPEALSYADRKNVHTSLYQFHLPKLDDADVVDYDQRAGEVRLTDGVDEVDIYLETVDERDIPWGLYFLSLSGGAALLATAVKLHLPLVSAVSAAEWTLFIVVVFLVSSAAFAYHSRYGMRLGTEGPPPELRD</sequence>
<evidence type="ECO:0000313" key="3">
    <source>
        <dbReference type="EMBL" id="ESP89555.1"/>
    </source>
</evidence>
<keyword evidence="1" id="KW-0812">Transmembrane</keyword>
<proteinExistence type="predicted"/>
<dbReference type="Pfam" id="PF24035">
    <property type="entry name" value="DUF7344"/>
    <property type="match status" value="1"/>
</dbReference>
<organism evidence="3 4">
    <name type="scientific">Candidatus Halobonum tyrrellensis G22</name>
    <dbReference type="NCBI Taxonomy" id="1324957"/>
    <lineage>
        <taxon>Archaea</taxon>
        <taxon>Methanobacteriati</taxon>
        <taxon>Methanobacteriota</taxon>
        <taxon>Stenosarchaea group</taxon>
        <taxon>Halobacteria</taxon>
        <taxon>Halobacteriales</taxon>
        <taxon>Haloferacaceae</taxon>
        <taxon>Candidatus Halobonum</taxon>
    </lineage>
</organism>
<accession>V4HFS8</accession>
<feature type="transmembrane region" description="Helical" evidence="1">
    <location>
        <begin position="120"/>
        <end position="138"/>
    </location>
</feature>
<reference evidence="3 4" key="1">
    <citation type="journal article" date="2013" name="Genome Announc.">
        <title>Draft Genome Sequence of 'Candidatus Halobonum tyrrellensis' Strain G22, Isolated from the Hypersaline Waters of Lake Tyrrell, Australia.</title>
        <authorList>
            <person name="Ugalde J.A."/>
            <person name="Narasingarao P."/>
            <person name="Kuo S."/>
            <person name="Podell S."/>
            <person name="Allen E.E."/>
        </authorList>
    </citation>
    <scope>NUCLEOTIDE SEQUENCE [LARGE SCALE GENOMIC DNA]</scope>
    <source>
        <strain evidence="3 4">G22</strain>
    </source>
</reference>
<name>V4HFS8_9EURY</name>
<feature type="domain" description="DUF7344" evidence="2">
    <location>
        <begin position="17"/>
        <end position="98"/>
    </location>
</feature>
<evidence type="ECO:0000313" key="4">
    <source>
        <dbReference type="Proteomes" id="UP000017840"/>
    </source>
</evidence>
<gene>
    <name evidence="3" type="ORF">K933_03325</name>
</gene>
<dbReference type="eggNOG" id="arCOG03828">
    <property type="taxonomic scope" value="Archaea"/>
</dbReference>
<evidence type="ECO:0000259" key="2">
    <source>
        <dbReference type="Pfam" id="PF24035"/>
    </source>
</evidence>
<keyword evidence="1" id="KW-1133">Transmembrane helix</keyword>
<evidence type="ECO:0000256" key="1">
    <source>
        <dbReference type="SAM" id="Phobius"/>
    </source>
</evidence>
<keyword evidence="1" id="KW-0472">Membrane</keyword>
<dbReference type="AlphaFoldDB" id="V4HFS8"/>
<protein>
    <recommendedName>
        <fullName evidence="2">DUF7344 domain-containing protein</fullName>
    </recommendedName>
</protein>
<dbReference type="Gene3D" id="1.10.10.10">
    <property type="entry name" value="Winged helix-like DNA-binding domain superfamily/Winged helix DNA-binding domain"/>
    <property type="match status" value="1"/>
</dbReference>
<dbReference type="InterPro" id="IPR055768">
    <property type="entry name" value="DUF7344"/>
</dbReference>
<feature type="transmembrane region" description="Helical" evidence="1">
    <location>
        <begin position="150"/>
        <end position="170"/>
    </location>
</feature>